<feature type="compositionally biased region" description="Polar residues" evidence="5">
    <location>
        <begin position="724"/>
        <end position="746"/>
    </location>
</feature>
<dbReference type="OMA" id="TEYCHIR"/>
<comment type="caution">
    <text evidence="8">The sequence shown here is derived from an EMBL/GenBank/DDBJ whole genome shotgun (WGS) entry which is preliminary data.</text>
</comment>
<dbReference type="PANTHER" id="PTHR24369:SF210">
    <property type="entry name" value="CHAOPTIN-RELATED"/>
    <property type="match status" value="1"/>
</dbReference>
<dbReference type="InterPro" id="IPR013783">
    <property type="entry name" value="Ig-like_fold"/>
</dbReference>
<dbReference type="PROSITE" id="PS51450">
    <property type="entry name" value="LRR"/>
    <property type="match status" value="2"/>
</dbReference>
<dbReference type="Pfam" id="PF13855">
    <property type="entry name" value="LRR_8"/>
    <property type="match status" value="2"/>
</dbReference>
<dbReference type="SMART" id="SM00082">
    <property type="entry name" value="LRRCT"/>
    <property type="match status" value="1"/>
</dbReference>
<feature type="region of interest" description="Disordered" evidence="5">
    <location>
        <begin position="615"/>
        <end position="676"/>
    </location>
</feature>
<dbReference type="AlphaFoldDB" id="A0A226EK60"/>
<feature type="compositionally biased region" description="Basic and acidic residues" evidence="5">
    <location>
        <begin position="646"/>
        <end position="670"/>
    </location>
</feature>
<feature type="compositionally biased region" description="Polar residues" evidence="5">
    <location>
        <begin position="552"/>
        <end position="591"/>
    </location>
</feature>
<feature type="region of interest" description="Disordered" evidence="5">
    <location>
        <begin position="850"/>
        <end position="916"/>
    </location>
</feature>
<organism evidence="8 9">
    <name type="scientific">Folsomia candida</name>
    <name type="common">Springtail</name>
    <dbReference type="NCBI Taxonomy" id="158441"/>
    <lineage>
        <taxon>Eukaryota</taxon>
        <taxon>Metazoa</taxon>
        <taxon>Ecdysozoa</taxon>
        <taxon>Arthropoda</taxon>
        <taxon>Hexapoda</taxon>
        <taxon>Collembola</taxon>
        <taxon>Entomobryomorpha</taxon>
        <taxon>Isotomoidea</taxon>
        <taxon>Isotomidae</taxon>
        <taxon>Proisotominae</taxon>
        <taxon>Folsomia</taxon>
    </lineage>
</organism>
<dbReference type="Gene3D" id="3.80.10.10">
    <property type="entry name" value="Ribonuclease Inhibitor"/>
    <property type="match status" value="2"/>
</dbReference>
<dbReference type="PROSITE" id="PS50835">
    <property type="entry name" value="IG_LIKE"/>
    <property type="match status" value="1"/>
</dbReference>
<dbReference type="Proteomes" id="UP000198287">
    <property type="component" value="Unassembled WGS sequence"/>
</dbReference>
<keyword evidence="2" id="KW-0732">Signal</keyword>
<dbReference type="InterPro" id="IPR001611">
    <property type="entry name" value="Leu-rich_rpt"/>
</dbReference>
<gene>
    <name evidence="8" type="ORF">Fcan01_08309</name>
</gene>
<dbReference type="InterPro" id="IPR003591">
    <property type="entry name" value="Leu-rich_rpt_typical-subtyp"/>
</dbReference>
<feature type="region of interest" description="Disordered" evidence="5">
    <location>
        <begin position="547"/>
        <end position="601"/>
    </location>
</feature>
<feature type="compositionally biased region" description="Basic and acidic residues" evidence="5">
    <location>
        <begin position="63"/>
        <end position="76"/>
    </location>
</feature>
<keyword evidence="3" id="KW-0677">Repeat</keyword>
<accession>A0A226EK60</accession>
<dbReference type="SMART" id="SM00409">
    <property type="entry name" value="IG"/>
    <property type="match status" value="1"/>
</dbReference>
<feature type="compositionally biased region" description="Low complexity" evidence="5">
    <location>
        <begin position="810"/>
        <end position="819"/>
    </location>
</feature>
<dbReference type="SMART" id="SM00369">
    <property type="entry name" value="LRR_TYP"/>
    <property type="match status" value="6"/>
</dbReference>
<dbReference type="STRING" id="158441.A0A226EK60"/>
<dbReference type="OrthoDB" id="643377at2759"/>
<feature type="compositionally biased region" description="Polar residues" evidence="5">
    <location>
        <begin position="874"/>
        <end position="897"/>
    </location>
</feature>
<reference evidence="8 9" key="1">
    <citation type="submission" date="2015-12" db="EMBL/GenBank/DDBJ databases">
        <title>The genome of Folsomia candida.</title>
        <authorList>
            <person name="Faddeeva A."/>
            <person name="Derks M.F."/>
            <person name="Anvar Y."/>
            <person name="Smit S."/>
            <person name="Van Straalen N."/>
            <person name="Roelofs D."/>
        </authorList>
    </citation>
    <scope>NUCLEOTIDE SEQUENCE [LARGE SCALE GENOMIC DNA]</scope>
    <source>
        <strain evidence="8 9">VU population</strain>
        <tissue evidence="8">Whole body</tissue>
    </source>
</reference>
<dbReference type="InterPro" id="IPR036179">
    <property type="entry name" value="Ig-like_dom_sf"/>
</dbReference>
<dbReference type="InterPro" id="IPR013151">
    <property type="entry name" value="Immunoglobulin_dom"/>
</dbReference>
<keyword evidence="9" id="KW-1185">Reference proteome</keyword>
<dbReference type="PANTHER" id="PTHR24369">
    <property type="entry name" value="ANTIGEN BSP, PUTATIVE-RELATED"/>
    <property type="match status" value="1"/>
</dbReference>
<keyword evidence="6" id="KW-1133">Transmembrane helix</keyword>
<dbReference type="InterPro" id="IPR032675">
    <property type="entry name" value="LRR_dom_sf"/>
</dbReference>
<evidence type="ECO:0000259" key="7">
    <source>
        <dbReference type="PROSITE" id="PS50835"/>
    </source>
</evidence>
<dbReference type="InterPro" id="IPR050541">
    <property type="entry name" value="LRR_TM_domain-containing"/>
</dbReference>
<sequence length="1057" mass="117908">MEEVEIPTIYFSPPKHTTRRGGQPHSRDFWNKFSKSQGATTAVLNFRKVLFHKLCDDTTTHGAGDKVGEAQSDHMHQHQSHPRPPSAVIKPRQKKNHRSNAKLKLPFKWHQVLLLIGLLALSLFCQVSEECPVVCECKWKSGKESVICANAKTKLTAIPSGLEPGTQLLDLSRNNIQILQSKVFQTRNLLNLQKIFLSECNLKTLEKNVFYKLNNLVELNLSSNKLEAIPTHTFEQIPEIRELKMNSNPVTRISNNAFSTLTRLVRLELSRCRIRFVDSYAFRGLISLEWLKLDNNRLLTIQAVSFSFLRNLQTLNLSDNPWNCTCSLQPLRDWMSKNNIPYSDPPVCSSPSRLVGKSWNQLQREDFACVPKVQNSVLAETGELTKAIEGENATLVCRLQATADTQVRWIAGSRPISSSSSSRYSLSESFLPDDGEKVIHTQHQPLTTSTSFSGAKQSLGTKTSRLTVIKTKLQNSGTYSCRAETRAGSVSANFTLQVMQLNAEQHSGRFLLYGTTVAAILTLIICIAILCVVFFCGKRKCSISAEDKTEHVSQNGRISSQNGHCLQSRNGGTNVPLLQNHNRSSPSSNGTPKHRPLNNIGNGLLRNFNIAKKPDIEMTRPPVPINNIPPNRGLLNPQYKALPTQDDSRDVNLDHDSSSDLEDNEIKNEPDFSTCNNRNSKVFVVDIPEPLNPSTSVSVSATSENKFPDLINEESSSNRHKNVDNSQAAVGSPPEMTSTAKSSPCSSEEHVQPVQTVNSHRRPNSESLSQPPQSHGLSSPLKLQSNEPTDNTPPPQSVRICNSSATPIPKNSTSNSNAKSKNEYPYASTYQTAPSTPPTYTKFTFTQKPAPLIPAPRHQRTSSFSSSETHTESRPTGQNPNHISYYRLSSNCGQQLPQRRGPPFQRRSEPTSPIHHPAPQPYHHQYHRHHHLHYQNQGSDPGLINHQAFVGQSQEYDYHAAQLAAFLEEYRLLQMELMRMSASLTEMDSAPVTGGNNTNSNINLNSVDNNPMIHLHQQQRLASSSNNANNFADFHPNQQQQFKSILKSSAPNNNYLV</sequence>
<dbReference type="Pfam" id="PF00047">
    <property type="entry name" value="ig"/>
    <property type="match status" value="1"/>
</dbReference>
<evidence type="ECO:0000256" key="4">
    <source>
        <dbReference type="ARBA" id="ARBA00023157"/>
    </source>
</evidence>
<feature type="region of interest" description="Disordered" evidence="5">
    <location>
        <begin position="688"/>
        <end position="823"/>
    </location>
</feature>
<dbReference type="EMBL" id="LNIX01000003">
    <property type="protein sequence ID" value="OXA57588.1"/>
    <property type="molecule type" value="Genomic_DNA"/>
</dbReference>
<evidence type="ECO:0000256" key="1">
    <source>
        <dbReference type="ARBA" id="ARBA00022614"/>
    </source>
</evidence>
<evidence type="ECO:0000313" key="8">
    <source>
        <dbReference type="EMBL" id="OXA57588.1"/>
    </source>
</evidence>
<keyword evidence="4" id="KW-1015">Disulfide bond</keyword>
<dbReference type="FunFam" id="3.80.10.10:FF:000082">
    <property type="entry name" value="Leucine-rich repeat-containing 24"/>
    <property type="match status" value="1"/>
</dbReference>
<evidence type="ECO:0000313" key="9">
    <source>
        <dbReference type="Proteomes" id="UP000198287"/>
    </source>
</evidence>
<evidence type="ECO:0000256" key="5">
    <source>
        <dbReference type="SAM" id="MobiDB-lite"/>
    </source>
</evidence>
<dbReference type="GO" id="GO:0005886">
    <property type="term" value="C:plasma membrane"/>
    <property type="evidence" value="ECO:0007669"/>
    <property type="project" value="TreeGrafter"/>
</dbReference>
<name>A0A226EK60_FOLCA</name>
<feature type="region of interest" description="Disordered" evidence="5">
    <location>
        <begin position="63"/>
        <end position="95"/>
    </location>
</feature>
<keyword evidence="6" id="KW-0472">Membrane</keyword>
<evidence type="ECO:0000256" key="3">
    <source>
        <dbReference type="ARBA" id="ARBA00022737"/>
    </source>
</evidence>
<dbReference type="InterPro" id="IPR003598">
    <property type="entry name" value="Ig_sub2"/>
</dbReference>
<feature type="compositionally biased region" description="Polar residues" evidence="5">
    <location>
        <begin position="692"/>
        <end position="705"/>
    </location>
</feature>
<dbReference type="SMART" id="SM00408">
    <property type="entry name" value="IGc2"/>
    <property type="match status" value="1"/>
</dbReference>
<proteinExistence type="predicted"/>
<evidence type="ECO:0000256" key="2">
    <source>
        <dbReference type="ARBA" id="ARBA00022729"/>
    </source>
</evidence>
<dbReference type="InterPro" id="IPR007110">
    <property type="entry name" value="Ig-like_dom"/>
</dbReference>
<feature type="domain" description="Ig-like" evidence="7">
    <location>
        <begin position="371"/>
        <end position="491"/>
    </location>
</feature>
<protein>
    <submittedName>
        <fullName evidence="8">Leucine-rich repeat-containing protein 4B</fullName>
    </submittedName>
</protein>
<keyword evidence="1" id="KW-0433">Leucine-rich repeat</keyword>
<feature type="compositionally biased region" description="Polar residues" evidence="5">
    <location>
        <begin position="765"/>
        <end position="790"/>
    </location>
</feature>
<keyword evidence="6" id="KW-0812">Transmembrane</keyword>
<dbReference type="InterPro" id="IPR000483">
    <property type="entry name" value="Cys-rich_flank_reg_C"/>
</dbReference>
<dbReference type="Gene3D" id="2.60.40.10">
    <property type="entry name" value="Immunoglobulins"/>
    <property type="match status" value="1"/>
</dbReference>
<dbReference type="InterPro" id="IPR003599">
    <property type="entry name" value="Ig_sub"/>
</dbReference>
<dbReference type="SUPFAM" id="SSF52058">
    <property type="entry name" value="L domain-like"/>
    <property type="match status" value="1"/>
</dbReference>
<feature type="transmembrane region" description="Helical" evidence="6">
    <location>
        <begin position="510"/>
        <end position="536"/>
    </location>
</feature>
<dbReference type="SUPFAM" id="SSF48726">
    <property type="entry name" value="Immunoglobulin"/>
    <property type="match status" value="1"/>
</dbReference>
<evidence type="ECO:0000256" key="6">
    <source>
        <dbReference type="SAM" id="Phobius"/>
    </source>
</evidence>